<evidence type="ECO:0000313" key="5">
    <source>
        <dbReference type="Proteomes" id="UP000595095"/>
    </source>
</evidence>
<dbReference type="KEGG" id="smaa:IT774_13435"/>
<dbReference type="EMBL" id="CP064795">
    <property type="protein sequence ID" value="QPG05122.1"/>
    <property type="molecule type" value="Genomic_DNA"/>
</dbReference>
<dbReference type="InterPro" id="IPR012337">
    <property type="entry name" value="RNaseH-like_sf"/>
</dbReference>
<protein>
    <recommendedName>
        <fullName evidence="3">Exonuclease domain-containing protein</fullName>
    </recommendedName>
</protein>
<proteinExistence type="predicted"/>
<evidence type="ECO:0000256" key="1">
    <source>
        <dbReference type="ARBA" id="ARBA00022722"/>
    </source>
</evidence>
<sequence>MNKQPPSVIDVEASGFGSRSYPIEVGAKRSDGARFCRLIYPLEEWSHWDAQAEQLHGISQQDLYEHGYPVYQVCRELNEFLDGETVFTDGWVVDYPWLIKLFDAARLTMSFKVTALDYLLNEQQMENWHLTKQSLQHRFNGRRHRASVDAELIQLTILHSQAQSKTRQA</sequence>
<accession>A0A7S9HCQ2</accession>
<dbReference type="Pfam" id="PF00929">
    <property type="entry name" value="RNase_T"/>
    <property type="match status" value="1"/>
</dbReference>
<reference evidence="4 5" key="1">
    <citation type="submission" date="2020-11" db="EMBL/GenBank/DDBJ databases">
        <title>Complete genome sequence for Salinimonas sp. strain G2-b.</title>
        <authorList>
            <person name="Park S.-J."/>
        </authorList>
    </citation>
    <scope>NUCLEOTIDE SEQUENCE [LARGE SCALE GENOMIC DNA]</scope>
    <source>
        <strain evidence="4 5">G2-b</strain>
    </source>
</reference>
<dbReference type="InterPro" id="IPR013520">
    <property type="entry name" value="Ribonucl_H"/>
</dbReference>
<dbReference type="GO" id="GO:0004527">
    <property type="term" value="F:exonuclease activity"/>
    <property type="evidence" value="ECO:0007669"/>
    <property type="project" value="UniProtKB-KW"/>
</dbReference>
<dbReference type="GO" id="GO:0003676">
    <property type="term" value="F:nucleic acid binding"/>
    <property type="evidence" value="ECO:0007669"/>
    <property type="project" value="InterPro"/>
</dbReference>
<evidence type="ECO:0000259" key="3">
    <source>
        <dbReference type="Pfam" id="PF00929"/>
    </source>
</evidence>
<dbReference type="SUPFAM" id="SSF53098">
    <property type="entry name" value="Ribonuclease H-like"/>
    <property type="match status" value="1"/>
</dbReference>
<dbReference type="GO" id="GO:0006259">
    <property type="term" value="P:DNA metabolic process"/>
    <property type="evidence" value="ECO:0007669"/>
    <property type="project" value="UniProtKB-ARBA"/>
</dbReference>
<dbReference type="InterPro" id="IPR036397">
    <property type="entry name" value="RNaseH_sf"/>
</dbReference>
<dbReference type="RefSeq" id="WP_195810213.1">
    <property type="nucleotide sequence ID" value="NZ_CP064795.1"/>
</dbReference>
<dbReference type="Proteomes" id="UP000595095">
    <property type="component" value="Chromosome"/>
</dbReference>
<organism evidence="4 5">
    <name type="scientific">Salinimonas marina</name>
    <dbReference type="NCBI Taxonomy" id="2785918"/>
    <lineage>
        <taxon>Bacteria</taxon>
        <taxon>Pseudomonadati</taxon>
        <taxon>Pseudomonadota</taxon>
        <taxon>Gammaproteobacteria</taxon>
        <taxon>Alteromonadales</taxon>
        <taxon>Alteromonadaceae</taxon>
        <taxon>Alteromonas/Salinimonas group</taxon>
        <taxon>Salinimonas</taxon>
    </lineage>
</organism>
<keyword evidence="5" id="KW-1185">Reference proteome</keyword>
<gene>
    <name evidence="4" type="ORF">IT774_13435</name>
</gene>
<feature type="domain" description="Exonuclease" evidence="3">
    <location>
        <begin position="8"/>
        <end position="152"/>
    </location>
</feature>
<keyword evidence="2" id="KW-0378">Hydrolase</keyword>
<name>A0A7S9HCQ2_9ALTE</name>
<dbReference type="AlphaFoldDB" id="A0A7S9HCQ2"/>
<evidence type="ECO:0000313" key="4">
    <source>
        <dbReference type="EMBL" id="QPG05122.1"/>
    </source>
</evidence>
<dbReference type="Gene3D" id="3.30.420.10">
    <property type="entry name" value="Ribonuclease H-like superfamily/Ribonuclease H"/>
    <property type="match status" value="1"/>
</dbReference>
<keyword evidence="1" id="KW-0540">Nuclease</keyword>
<evidence type="ECO:0000256" key="2">
    <source>
        <dbReference type="ARBA" id="ARBA00022839"/>
    </source>
</evidence>
<keyword evidence="2" id="KW-0269">Exonuclease</keyword>